<accession>A0ABP0N2E9</accession>
<comment type="caution">
    <text evidence="1">The sequence shown here is derived from an EMBL/GenBank/DDBJ whole genome shotgun (WGS) entry which is preliminary data.</text>
</comment>
<name>A0ABP0N2E9_9DINO</name>
<dbReference type="SUPFAM" id="SSF51905">
    <property type="entry name" value="FAD/NAD(P)-binding domain"/>
    <property type="match status" value="1"/>
</dbReference>
<gene>
    <name evidence="1" type="ORF">CCMP2556_LOCUS28206</name>
</gene>
<dbReference type="Proteomes" id="UP001642484">
    <property type="component" value="Unassembled WGS sequence"/>
</dbReference>
<sequence length="506" mass="57653">MAEKKRRVAVIGGGAAGVSAAWSLARSLKEDVEVTIVEPCGSLGGVACTKRLKNGQFVNYGVQGGAPASHRNINSLLKEFGEDIDDAHLSVSFGKNEHHWSNYEDSKLQQRLQADIQRFGRLIKWISRFEFLTLFLSIDRVMKIARLSQEFRERMVYPLVALFFGTGNQTPNMSAAIVARVFNDPSLALFEYSPERLIDSEPTNFAFRNLQEFYNQKMRPYLEARGVRVLTSHRVEKVLKRSSDGVTLRISNLTNFEGVEYRAGGDQMLLSSSKAESPANPTSWDEDFDDLILACPANVSLQILGDNATFWERRVLGSVEYFDDLSVTHCDEEYMKKHFEVDGKAIYFIKSYEQDAKLLEMGFDLSGYQSSIGVGVRLSGEDEKPRRVYQTIFLDKKRKQDLWPLFEIKESLIIDKSWWHAFAHTMTHFRWVVPFVWLLHRQSAVKRTRTYFAGAWTLINTHDIAVVSGLAAAQRLGAPYPFAENRLALEAYKTYWMVGHLTAPRK</sequence>
<dbReference type="InterPro" id="IPR036188">
    <property type="entry name" value="FAD/NAD-bd_sf"/>
</dbReference>
<dbReference type="InterPro" id="IPR050464">
    <property type="entry name" value="Zeta_carotene_desat/Oxidored"/>
</dbReference>
<dbReference type="Gene3D" id="1.10.405.20">
    <property type="match status" value="1"/>
</dbReference>
<evidence type="ECO:0000313" key="2">
    <source>
        <dbReference type="Proteomes" id="UP001642484"/>
    </source>
</evidence>
<reference evidence="1 2" key="1">
    <citation type="submission" date="2024-02" db="EMBL/GenBank/DDBJ databases">
        <authorList>
            <person name="Chen Y."/>
            <person name="Shah S."/>
            <person name="Dougan E. K."/>
            <person name="Thang M."/>
            <person name="Chan C."/>
        </authorList>
    </citation>
    <scope>NUCLEOTIDE SEQUENCE [LARGE SCALE GENOMIC DNA]</scope>
</reference>
<proteinExistence type="predicted"/>
<organism evidence="1 2">
    <name type="scientific">Durusdinium trenchii</name>
    <dbReference type="NCBI Taxonomy" id="1381693"/>
    <lineage>
        <taxon>Eukaryota</taxon>
        <taxon>Sar</taxon>
        <taxon>Alveolata</taxon>
        <taxon>Dinophyceae</taxon>
        <taxon>Suessiales</taxon>
        <taxon>Symbiodiniaceae</taxon>
        <taxon>Durusdinium</taxon>
    </lineage>
</organism>
<dbReference type="PANTHER" id="PTHR42923:SF20">
    <property type="entry name" value="FLAVIN-CONTAINING AMINE OXIDASEDEHYDROGENASE"/>
    <property type="match status" value="1"/>
</dbReference>
<dbReference type="PANTHER" id="PTHR42923">
    <property type="entry name" value="PROTOPORPHYRINOGEN OXIDASE"/>
    <property type="match status" value="1"/>
</dbReference>
<dbReference type="Pfam" id="PF13450">
    <property type="entry name" value="NAD_binding_8"/>
    <property type="match status" value="1"/>
</dbReference>
<dbReference type="Gene3D" id="3.50.50.60">
    <property type="entry name" value="FAD/NAD(P)-binding domain"/>
    <property type="match status" value="1"/>
</dbReference>
<keyword evidence="2" id="KW-1185">Reference proteome</keyword>
<protein>
    <submittedName>
        <fullName evidence="1">Uncharacterized protein</fullName>
    </submittedName>
</protein>
<evidence type="ECO:0000313" key="1">
    <source>
        <dbReference type="EMBL" id="CAK9057092.1"/>
    </source>
</evidence>
<dbReference type="EMBL" id="CAXAMN010021112">
    <property type="protein sequence ID" value="CAK9057092.1"/>
    <property type="molecule type" value="Genomic_DNA"/>
</dbReference>